<gene>
    <name evidence="5" type="ORF">BCR44DRAFT_1375881</name>
</gene>
<keyword evidence="1" id="KW-0677">Repeat</keyword>
<sequence>SASATDPRRRHKQKDDAIRRKVDQELARKTGGHGGASRRSTHGHHSHHAHQSPQQPQRLPHAKAGTVAALRPSAPVTIRQSVKVLDAAQLMAARRCDALLVVDQQDRLCGIVTDKDLAFRVVAEGLDLNATKVFEIMTKNVQFVNANQTASEALSTMIAGGFRHLPVMDDEGDVVGVLDITKCLYDALERIDTIYGSSKKLTDALEDVQRDWASTGINAALSQQFEMIRQKMLCPDLNSILSAESLMPPELGLKANVREAARAMKQFKSTAVLIFDESSGPGRKLAGIFTSKDIVLRVMSVKADPGATSIIRVMTPHPDTVATHTTIYDALKMMHDNKYLHLPVVDATVSDDTQQVIGLVDVLKLTYNVLEKIQSAREQDGGPAWNEFWTS</sequence>
<evidence type="ECO:0000256" key="2">
    <source>
        <dbReference type="PROSITE-ProRule" id="PRU00703"/>
    </source>
</evidence>
<feature type="region of interest" description="Disordered" evidence="3">
    <location>
        <begin position="1"/>
        <end position="67"/>
    </location>
</feature>
<reference evidence="5 6" key="1">
    <citation type="submission" date="2016-07" db="EMBL/GenBank/DDBJ databases">
        <title>Pervasive Adenine N6-methylation of Active Genes in Fungi.</title>
        <authorList>
            <consortium name="DOE Joint Genome Institute"/>
            <person name="Mondo S.J."/>
            <person name="Dannebaum R.O."/>
            <person name="Kuo R.C."/>
            <person name="Labutti K."/>
            <person name="Haridas S."/>
            <person name="Kuo A."/>
            <person name="Salamov A."/>
            <person name="Ahrendt S.R."/>
            <person name="Lipzen A."/>
            <person name="Sullivan W."/>
            <person name="Andreopoulos W.B."/>
            <person name="Clum A."/>
            <person name="Lindquist E."/>
            <person name="Daum C."/>
            <person name="Ramamoorthy G.K."/>
            <person name="Gryganskyi A."/>
            <person name="Culley D."/>
            <person name="Magnuson J.K."/>
            <person name="James T.Y."/>
            <person name="O'Malley M.A."/>
            <person name="Stajich J.E."/>
            <person name="Spatafora J.W."/>
            <person name="Visel A."/>
            <person name="Grigoriev I.V."/>
        </authorList>
    </citation>
    <scope>NUCLEOTIDE SEQUENCE [LARGE SCALE GENOMIC DNA]</scope>
    <source>
        <strain evidence="5 6">PL171</strain>
    </source>
</reference>
<dbReference type="InterPro" id="IPR000644">
    <property type="entry name" value="CBS_dom"/>
</dbReference>
<protein>
    <recommendedName>
        <fullName evidence="4">CBS domain-containing protein</fullName>
    </recommendedName>
</protein>
<dbReference type="SUPFAM" id="SSF54631">
    <property type="entry name" value="CBS-domain pair"/>
    <property type="match status" value="2"/>
</dbReference>
<dbReference type="Proteomes" id="UP000193411">
    <property type="component" value="Unassembled WGS sequence"/>
</dbReference>
<dbReference type="OrthoDB" id="418595at2759"/>
<evidence type="ECO:0000259" key="4">
    <source>
        <dbReference type="PROSITE" id="PS51371"/>
    </source>
</evidence>
<feature type="compositionally biased region" description="Basic and acidic residues" evidence="3">
    <location>
        <begin position="13"/>
        <end position="28"/>
    </location>
</feature>
<dbReference type="CDD" id="cd17782">
    <property type="entry name" value="CBS_pair_MUG70_2"/>
    <property type="match status" value="1"/>
</dbReference>
<organism evidence="5 6">
    <name type="scientific">Catenaria anguillulae PL171</name>
    <dbReference type="NCBI Taxonomy" id="765915"/>
    <lineage>
        <taxon>Eukaryota</taxon>
        <taxon>Fungi</taxon>
        <taxon>Fungi incertae sedis</taxon>
        <taxon>Blastocladiomycota</taxon>
        <taxon>Blastocladiomycetes</taxon>
        <taxon>Blastocladiales</taxon>
        <taxon>Catenariaceae</taxon>
        <taxon>Catenaria</taxon>
    </lineage>
</organism>
<dbReference type="SMART" id="SM00116">
    <property type="entry name" value="CBS"/>
    <property type="match status" value="4"/>
</dbReference>
<evidence type="ECO:0000313" key="5">
    <source>
        <dbReference type="EMBL" id="ORZ37729.1"/>
    </source>
</evidence>
<name>A0A1Y2HT72_9FUNG</name>
<feature type="domain" description="CBS" evidence="4">
    <location>
        <begin position="314"/>
        <end position="375"/>
    </location>
</feature>
<dbReference type="EMBL" id="MCFL01000011">
    <property type="protein sequence ID" value="ORZ37729.1"/>
    <property type="molecule type" value="Genomic_DNA"/>
</dbReference>
<dbReference type="Pfam" id="PF00571">
    <property type="entry name" value="CBS"/>
    <property type="match status" value="3"/>
</dbReference>
<dbReference type="InterPro" id="IPR051462">
    <property type="entry name" value="CBS_domain-containing"/>
</dbReference>
<proteinExistence type="predicted"/>
<comment type="caution">
    <text evidence="5">The sequence shown here is derived from an EMBL/GenBank/DDBJ whole genome shotgun (WGS) entry which is preliminary data.</text>
</comment>
<keyword evidence="2" id="KW-0129">CBS domain</keyword>
<feature type="domain" description="CBS" evidence="4">
    <location>
        <begin position="70"/>
        <end position="128"/>
    </location>
</feature>
<dbReference type="AlphaFoldDB" id="A0A1Y2HT72"/>
<feature type="non-terminal residue" evidence="5">
    <location>
        <position position="1"/>
    </location>
</feature>
<feature type="domain" description="CBS" evidence="4">
    <location>
        <begin position="137"/>
        <end position="193"/>
    </location>
</feature>
<evidence type="ECO:0000256" key="1">
    <source>
        <dbReference type="ARBA" id="ARBA00022737"/>
    </source>
</evidence>
<feature type="compositionally biased region" description="Basic residues" evidence="3">
    <location>
        <begin position="39"/>
        <end position="50"/>
    </location>
</feature>
<dbReference type="Gene3D" id="3.10.580.10">
    <property type="entry name" value="CBS-domain"/>
    <property type="match status" value="2"/>
</dbReference>
<accession>A0A1Y2HT72</accession>
<evidence type="ECO:0000256" key="3">
    <source>
        <dbReference type="SAM" id="MobiDB-lite"/>
    </source>
</evidence>
<dbReference type="PROSITE" id="PS51371">
    <property type="entry name" value="CBS"/>
    <property type="match status" value="3"/>
</dbReference>
<keyword evidence="6" id="KW-1185">Reference proteome</keyword>
<dbReference type="STRING" id="765915.A0A1Y2HT72"/>
<dbReference type="InterPro" id="IPR046342">
    <property type="entry name" value="CBS_dom_sf"/>
</dbReference>
<dbReference type="PANTHER" id="PTHR48108">
    <property type="entry name" value="CBS DOMAIN-CONTAINING PROTEIN CBSX2, CHLOROPLASTIC"/>
    <property type="match status" value="1"/>
</dbReference>
<dbReference type="PANTHER" id="PTHR48108:SF26">
    <property type="entry name" value="CBS DOMAIN-CONTAINING PROTEIN DDB_G0289609"/>
    <property type="match status" value="1"/>
</dbReference>
<dbReference type="CDD" id="cd17781">
    <property type="entry name" value="CBS_pair_MUG70_1"/>
    <property type="match status" value="1"/>
</dbReference>
<feature type="non-terminal residue" evidence="5">
    <location>
        <position position="391"/>
    </location>
</feature>
<evidence type="ECO:0000313" key="6">
    <source>
        <dbReference type="Proteomes" id="UP000193411"/>
    </source>
</evidence>